<dbReference type="RefSeq" id="WP_007918447.1">
    <property type="nucleotide sequence ID" value="NZ_ADVG01000004.1"/>
</dbReference>
<gene>
    <name evidence="1" type="ORF">Krac_1920</name>
</gene>
<protein>
    <submittedName>
        <fullName evidence="1">Uncharacterized protein</fullName>
    </submittedName>
</protein>
<reference evidence="1 2" key="1">
    <citation type="journal article" date="2011" name="Stand. Genomic Sci.">
        <title>Non-contiguous finished genome sequence and contextual data of the filamentous soil bacterium Ktedonobacter racemifer type strain (SOSP1-21).</title>
        <authorList>
            <person name="Chang Y.J."/>
            <person name="Land M."/>
            <person name="Hauser L."/>
            <person name="Chertkov O."/>
            <person name="Del Rio T.G."/>
            <person name="Nolan M."/>
            <person name="Copeland A."/>
            <person name="Tice H."/>
            <person name="Cheng J.F."/>
            <person name="Lucas S."/>
            <person name="Han C."/>
            <person name="Goodwin L."/>
            <person name="Pitluck S."/>
            <person name="Ivanova N."/>
            <person name="Ovchinikova G."/>
            <person name="Pati A."/>
            <person name="Chen A."/>
            <person name="Palaniappan K."/>
            <person name="Mavromatis K."/>
            <person name="Liolios K."/>
            <person name="Brettin T."/>
            <person name="Fiebig A."/>
            <person name="Rohde M."/>
            <person name="Abt B."/>
            <person name="Goker M."/>
            <person name="Detter J.C."/>
            <person name="Woyke T."/>
            <person name="Bristow J."/>
            <person name="Eisen J.A."/>
            <person name="Markowitz V."/>
            <person name="Hugenholtz P."/>
            <person name="Kyrpides N.C."/>
            <person name="Klenk H.P."/>
            <person name="Lapidus A."/>
        </authorList>
    </citation>
    <scope>NUCLEOTIDE SEQUENCE [LARGE SCALE GENOMIC DNA]</scope>
    <source>
        <strain evidence="2">DSM 44963</strain>
    </source>
</reference>
<dbReference type="EMBL" id="ADVG01000004">
    <property type="protein sequence ID" value="EFH81218.1"/>
    <property type="molecule type" value="Genomic_DNA"/>
</dbReference>
<evidence type="ECO:0000313" key="2">
    <source>
        <dbReference type="Proteomes" id="UP000004508"/>
    </source>
</evidence>
<dbReference type="Proteomes" id="UP000004508">
    <property type="component" value="Unassembled WGS sequence"/>
</dbReference>
<proteinExistence type="predicted"/>
<sequence length="102" mass="11571">MTNPTPRKNRKQAQHKKTLFEVMGQHQITLEMLSEHCDARCIWALQQGDPIDRQDAHSVIQALNTLAGTSRRLNSFTVCLCAIESSDMLTAIRGPHCFKHRS</sequence>
<evidence type="ECO:0000313" key="1">
    <source>
        <dbReference type="EMBL" id="EFH81218.1"/>
    </source>
</evidence>
<dbReference type="InParanoid" id="D6U3Y0"/>
<accession>D6U3Y0</accession>
<dbReference type="AlphaFoldDB" id="D6U3Y0"/>
<dbReference type="STRING" id="485913.Krac_1920"/>
<organism evidence="1 2">
    <name type="scientific">Ktedonobacter racemifer DSM 44963</name>
    <dbReference type="NCBI Taxonomy" id="485913"/>
    <lineage>
        <taxon>Bacteria</taxon>
        <taxon>Bacillati</taxon>
        <taxon>Chloroflexota</taxon>
        <taxon>Ktedonobacteria</taxon>
        <taxon>Ktedonobacterales</taxon>
        <taxon>Ktedonobacteraceae</taxon>
        <taxon>Ktedonobacter</taxon>
    </lineage>
</organism>
<comment type="caution">
    <text evidence="1">The sequence shown here is derived from an EMBL/GenBank/DDBJ whole genome shotgun (WGS) entry which is preliminary data.</text>
</comment>
<name>D6U3Y0_KTERA</name>
<keyword evidence="2" id="KW-1185">Reference proteome</keyword>